<dbReference type="PANTHER" id="PTHR37984">
    <property type="entry name" value="PROTEIN CBG26694"/>
    <property type="match status" value="1"/>
</dbReference>
<dbReference type="Gene3D" id="3.30.70.270">
    <property type="match status" value="2"/>
</dbReference>
<accession>L7MMK7</accession>
<comment type="subcellular location">
    <subcellularLocation>
        <location evidence="4">Cytoplasm</location>
    </subcellularLocation>
    <subcellularLocation>
        <location evidence="3">Nucleus</location>
    </subcellularLocation>
</comment>
<dbReference type="Gene3D" id="3.30.420.10">
    <property type="entry name" value="Ribonuclease H-like superfamily/Ribonuclease H"/>
    <property type="match status" value="1"/>
</dbReference>
<reference evidence="43" key="2">
    <citation type="journal article" date="2015" name="J. Proteomics">
        <title>Sexual differences in the sialomes of the zebra tick, Rhipicephalus pulchellus.</title>
        <authorList>
            <person name="Tan A.W."/>
            <person name="Francischetti I.M."/>
            <person name="Slovak M."/>
            <person name="Kini R.M."/>
            <person name="Ribeiro J.M."/>
        </authorList>
    </citation>
    <scope>NUCLEOTIDE SEQUENCE</scope>
    <source>
        <tissue evidence="43">Salivary gland</tissue>
    </source>
</reference>
<dbReference type="InterPro" id="IPR018061">
    <property type="entry name" value="Retropepsins"/>
</dbReference>
<evidence type="ECO:0000256" key="1">
    <source>
        <dbReference type="ARBA" id="ARBA00000077"/>
    </source>
</evidence>
<keyword evidence="28" id="KW-0233">DNA recombination</keyword>
<keyword evidence="18" id="KW-0378">Hydrolase</keyword>
<dbReference type="FunFam" id="3.10.10.10:FF:000007">
    <property type="entry name" value="Retrovirus-related Pol polyprotein from transposon 17.6-like Protein"/>
    <property type="match status" value="1"/>
</dbReference>
<dbReference type="InterPro" id="IPR041373">
    <property type="entry name" value="RT_RNaseH"/>
</dbReference>
<dbReference type="FunFam" id="3.10.20.370:FF:000001">
    <property type="entry name" value="Retrovirus-related Pol polyprotein from transposon 17.6-like protein"/>
    <property type="match status" value="1"/>
</dbReference>
<evidence type="ECO:0000256" key="36">
    <source>
        <dbReference type="ARBA" id="ARBA00082890"/>
    </source>
</evidence>
<dbReference type="Pfam" id="PF00665">
    <property type="entry name" value="rve"/>
    <property type="match status" value="1"/>
</dbReference>
<evidence type="ECO:0000256" key="29">
    <source>
        <dbReference type="ARBA" id="ARBA00023242"/>
    </source>
</evidence>
<dbReference type="Pfam" id="PF17917">
    <property type="entry name" value="RT_RNaseH"/>
    <property type="match status" value="1"/>
</dbReference>
<dbReference type="GO" id="GO:0004190">
    <property type="term" value="F:aspartic-type endopeptidase activity"/>
    <property type="evidence" value="ECO:0007669"/>
    <property type="project" value="UniProtKB-KW"/>
</dbReference>
<dbReference type="GO" id="GO:0008270">
    <property type="term" value="F:zinc ion binding"/>
    <property type="evidence" value="ECO:0007669"/>
    <property type="project" value="UniProtKB-KW"/>
</dbReference>
<keyword evidence="22" id="KW-0694">RNA-binding</keyword>
<dbReference type="EMBL" id="GACK01000390">
    <property type="protein sequence ID" value="JAA64644.1"/>
    <property type="molecule type" value="mRNA"/>
</dbReference>
<evidence type="ECO:0000256" key="28">
    <source>
        <dbReference type="ARBA" id="ARBA00023172"/>
    </source>
</evidence>
<keyword evidence="7" id="KW-1188">Viral release from host cell</keyword>
<dbReference type="InterPro" id="IPR043502">
    <property type="entry name" value="DNA/RNA_pol_sf"/>
</dbReference>
<dbReference type="GO" id="GO:0003964">
    <property type="term" value="F:RNA-directed DNA polymerase activity"/>
    <property type="evidence" value="ECO:0007669"/>
    <property type="project" value="UniProtKB-KW"/>
</dbReference>
<feature type="domain" description="Integrase catalytic" evidence="42">
    <location>
        <begin position="1029"/>
        <end position="1194"/>
    </location>
</feature>
<keyword evidence="14" id="KW-0064">Aspartyl protease</keyword>
<dbReference type="InterPro" id="IPR041588">
    <property type="entry name" value="Integrase_H2C2"/>
</dbReference>
<evidence type="ECO:0000256" key="21">
    <source>
        <dbReference type="ARBA" id="ARBA00022842"/>
    </source>
</evidence>
<dbReference type="SUPFAM" id="SSF57756">
    <property type="entry name" value="Retrovirus zinc finger-like domains"/>
    <property type="match status" value="1"/>
</dbReference>
<evidence type="ECO:0000256" key="38">
    <source>
        <dbReference type="SAM" id="MobiDB-lite"/>
    </source>
</evidence>
<dbReference type="SMART" id="SM00343">
    <property type="entry name" value="ZnF_C2HC"/>
    <property type="match status" value="1"/>
</dbReference>
<keyword evidence="19" id="KW-0862">Zinc</keyword>
<comment type="catalytic activity">
    <reaction evidence="1">
        <text>Endonucleolytic cleavage to 5'-phosphomonoester.</text>
        <dbReference type="EC" id="3.1.26.4"/>
    </reaction>
</comment>
<dbReference type="PROSITE" id="PS50994">
    <property type="entry name" value="INTEGRASE"/>
    <property type="match status" value="1"/>
</dbReference>
<evidence type="ECO:0000256" key="8">
    <source>
        <dbReference type="ARBA" id="ARBA00022670"/>
    </source>
</evidence>
<evidence type="ECO:0000256" key="10">
    <source>
        <dbReference type="ARBA" id="ARBA00022695"/>
    </source>
</evidence>
<comment type="function">
    <text evidence="32">Integrase (IN) targets the VLP to the nucleus, where a subparticle preintegration complex (PIC) containing at least integrase and the newly synthesized dsDNA copy of the retrotransposon must transit the nuclear membrane. Once in the nucleus, integrase performs the integration of the dsDNA into the host genome.</text>
</comment>
<evidence type="ECO:0000256" key="16">
    <source>
        <dbReference type="ARBA" id="ARBA00022759"/>
    </source>
</evidence>
<evidence type="ECO:0000256" key="2">
    <source>
        <dbReference type="ARBA" id="ARBA00002180"/>
    </source>
</evidence>
<evidence type="ECO:0000256" key="22">
    <source>
        <dbReference type="ARBA" id="ARBA00022884"/>
    </source>
</evidence>
<comment type="function">
    <text evidence="33">Nucleocapsid protein p11 (NC) forms the nucleocore that coats the retro-elements dimeric RNA. Binds these RNAs through its zinc fingers. Promotes primer tRNA(i)-Met annealing to the multipartite primer-binding site (PBS), dimerization of Ty3 RNA and initiation of reverse transcription.</text>
</comment>
<evidence type="ECO:0000259" key="42">
    <source>
        <dbReference type="PROSITE" id="PS50994"/>
    </source>
</evidence>
<dbReference type="GO" id="GO:0075523">
    <property type="term" value="P:viral translational frameshifting"/>
    <property type="evidence" value="ECO:0007669"/>
    <property type="project" value="UniProtKB-KW"/>
</dbReference>
<dbReference type="InterPro" id="IPR001878">
    <property type="entry name" value="Znf_CCHC"/>
</dbReference>
<evidence type="ECO:0000256" key="33">
    <source>
        <dbReference type="ARBA" id="ARBA00055265"/>
    </source>
</evidence>
<evidence type="ECO:0000256" key="24">
    <source>
        <dbReference type="ARBA" id="ARBA00022918"/>
    </source>
</evidence>
<dbReference type="InterPro" id="IPR036875">
    <property type="entry name" value="Znf_CCHC_sf"/>
</dbReference>
<keyword evidence="12" id="KW-0479">Metal-binding</keyword>
<comment type="function">
    <text evidence="2">The aspartyl protease (PR) mediates the proteolytic cleavages of the Gag and Gag-Pol polyproteins after assembly of the VLP.</text>
</comment>
<feature type="compositionally biased region" description="Polar residues" evidence="38">
    <location>
        <begin position="263"/>
        <end position="274"/>
    </location>
</feature>
<evidence type="ECO:0000256" key="20">
    <source>
        <dbReference type="ARBA" id="ARBA00022840"/>
    </source>
</evidence>
<dbReference type="PANTHER" id="PTHR37984:SF5">
    <property type="entry name" value="PROTEIN NYNRIN-LIKE"/>
    <property type="match status" value="1"/>
</dbReference>
<evidence type="ECO:0000256" key="5">
    <source>
        <dbReference type="ARBA" id="ARBA00012493"/>
    </source>
</evidence>
<dbReference type="CDD" id="cd01647">
    <property type="entry name" value="RT_LTR"/>
    <property type="match status" value="1"/>
</dbReference>
<dbReference type="InterPro" id="IPR043128">
    <property type="entry name" value="Rev_trsase/Diguanyl_cyclase"/>
</dbReference>
<evidence type="ECO:0000256" key="15">
    <source>
        <dbReference type="ARBA" id="ARBA00022758"/>
    </source>
</evidence>
<keyword evidence="20" id="KW-0067">ATP-binding</keyword>
<keyword evidence="8" id="KW-0645">Protease</keyword>
<dbReference type="PROSITE" id="PS50878">
    <property type="entry name" value="RT_POL"/>
    <property type="match status" value="1"/>
</dbReference>
<keyword evidence="26" id="KW-0917">Virion maturation</keyword>
<dbReference type="Gene3D" id="1.10.340.70">
    <property type="match status" value="1"/>
</dbReference>
<reference evidence="43" key="1">
    <citation type="submission" date="2012-11" db="EMBL/GenBank/DDBJ databases">
        <authorList>
            <person name="Lucero-Rivera Y.E."/>
            <person name="Tovar-Ramirez D."/>
        </authorList>
    </citation>
    <scope>NUCLEOTIDE SEQUENCE</scope>
    <source>
        <tissue evidence="43">Salivary gland</tissue>
    </source>
</reference>
<evidence type="ECO:0000256" key="27">
    <source>
        <dbReference type="ARBA" id="ARBA00023125"/>
    </source>
</evidence>
<evidence type="ECO:0000256" key="13">
    <source>
        <dbReference type="ARBA" id="ARBA00022741"/>
    </source>
</evidence>
<evidence type="ECO:0000256" key="32">
    <source>
        <dbReference type="ARBA" id="ARBA00025615"/>
    </source>
</evidence>
<evidence type="ECO:0000256" key="19">
    <source>
        <dbReference type="ARBA" id="ARBA00022833"/>
    </source>
</evidence>
<evidence type="ECO:0000256" key="37">
    <source>
        <dbReference type="PROSITE-ProRule" id="PRU00047"/>
    </source>
</evidence>
<dbReference type="GO" id="GO:0005634">
    <property type="term" value="C:nucleus"/>
    <property type="evidence" value="ECO:0007669"/>
    <property type="project" value="UniProtKB-SubCell"/>
</dbReference>
<evidence type="ECO:0000259" key="40">
    <source>
        <dbReference type="PROSITE" id="PS50175"/>
    </source>
</evidence>
<keyword evidence="27" id="KW-0238">DNA-binding</keyword>
<feature type="domain" description="Reverse transcriptase" evidence="41">
    <location>
        <begin position="496"/>
        <end position="675"/>
    </location>
</feature>
<dbReference type="FunFam" id="3.30.70.270:FF:000026">
    <property type="entry name" value="Transposon Ty3-G Gag-Pol polyprotein"/>
    <property type="match status" value="1"/>
</dbReference>
<dbReference type="Pfam" id="PF17921">
    <property type="entry name" value="Integrase_H2C2"/>
    <property type="match status" value="1"/>
</dbReference>
<keyword evidence="6" id="KW-0963">Cytoplasm</keyword>
<evidence type="ECO:0000256" key="3">
    <source>
        <dbReference type="ARBA" id="ARBA00004123"/>
    </source>
</evidence>
<dbReference type="GO" id="GO:0006508">
    <property type="term" value="P:proteolysis"/>
    <property type="evidence" value="ECO:0007669"/>
    <property type="project" value="UniProtKB-KW"/>
</dbReference>
<evidence type="ECO:0000256" key="18">
    <source>
        <dbReference type="ARBA" id="ARBA00022801"/>
    </source>
</evidence>
<feature type="compositionally biased region" description="Polar residues" evidence="38">
    <location>
        <begin position="38"/>
        <end position="52"/>
    </location>
</feature>
<dbReference type="PROSITE" id="PS00141">
    <property type="entry name" value="ASP_PROTEASE"/>
    <property type="match status" value="1"/>
</dbReference>
<keyword evidence="16" id="KW-0255">Endonuclease</keyword>
<dbReference type="Pfam" id="PF00077">
    <property type="entry name" value="RVP"/>
    <property type="match status" value="1"/>
</dbReference>
<evidence type="ECO:0000256" key="31">
    <source>
        <dbReference type="ARBA" id="ARBA00025590"/>
    </source>
</evidence>
<evidence type="ECO:0000259" key="41">
    <source>
        <dbReference type="PROSITE" id="PS50878"/>
    </source>
</evidence>
<dbReference type="Gene3D" id="3.10.20.370">
    <property type="match status" value="1"/>
</dbReference>
<dbReference type="InterPro" id="IPR001969">
    <property type="entry name" value="Aspartic_peptidase_AS"/>
</dbReference>
<keyword evidence="24" id="KW-0695">RNA-directed DNA polymerase</keyword>
<evidence type="ECO:0000256" key="34">
    <source>
        <dbReference type="ARBA" id="ARBA00055383"/>
    </source>
</evidence>
<evidence type="ECO:0000256" key="14">
    <source>
        <dbReference type="ARBA" id="ARBA00022750"/>
    </source>
</evidence>
<evidence type="ECO:0000256" key="4">
    <source>
        <dbReference type="ARBA" id="ARBA00004496"/>
    </source>
</evidence>
<feature type="non-terminal residue" evidence="43">
    <location>
        <position position="1319"/>
    </location>
</feature>
<dbReference type="InterPro" id="IPR012337">
    <property type="entry name" value="RNaseH-like_sf"/>
</dbReference>
<dbReference type="InterPro" id="IPR050951">
    <property type="entry name" value="Retrovirus_Pol_polyprotein"/>
</dbReference>
<keyword evidence="25" id="KW-0239">DNA-directed DNA polymerase</keyword>
<protein>
    <recommendedName>
        <fullName evidence="5">RNA-directed DNA polymerase</fullName>
        <ecNumber evidence="5">2.7.7.49</ecNumber>
    </recommendedName>
    <alternativeName>
        <fullName evidence="36">Gag3-Pol3</fullName>
    </alternativeName>
</protein>
<evidence type="ECO:0000256" key="6">
    <source>
        <dbReference type="ARBA" id="ARBA00022490"/>
    </source>
</evidence>
<dbReference type="SUPFAM" id="SSF56672">
    <property type="entry name" value="DNA/RNA polymerases"/>
    <property type="match status" value="1"/>
</dbReference>
<keyword evidence="13" id="KW-0547">Nucleotide-binding</keyword>
<dbReference type="PROSITE" id="PS50175">
    <property type="entry name" value="ASP_PROT_RETROV"/>
    <property type="match status" value="1"/>
</dbReference>
<keyword evidence="29" id="KW-0539">Nucleus</keyword>
<keyword evidence="10" id="KW-0548">Nucleotidyltransferase</keyword>
<dbReference type="InterPro" id="IPR001584">
    <property type="entry name" value="Integrase_cat-core"/>
</dbReference>
<keyword evidence="9" id="KW-0808">Transferase</keyword>
<dbReference type="Gene3D" id="3.10.10.10">
    <property type="entry name" value="HIV Type 1 Reverse Transcriptase, subunit A, domain 1"/>
    <property type="match status" value="1"/>
</dbReference>
<name>L7MMK7_RHIPC</name>
<evidence type="ECO:0000256" key="11">
    <source>
        <dbReference type="ARBA" id="ARBA00022722"/>
    </source>
</evidence>
<keyword evidence="23" id="KW-0229">DNA integration</keyword>
<comment type="function">
    <text evidence="34">Capsid protein (CA) is the structural component of the virus-like particle (VLP), forming the shell that encapsulates the genomic RNA-nucleocapsid complex.</text>
</comment>
<dbReference type="CDD" id="cd09274">
    <property type="entry name" value="RNase_HI_RT_Ty3"/>
    <property type="match status" value="1"/>
</dbReference>
<evidence type="ECO:0000256" key="9">
    <source>
        <dbReference type="ARBA" id="ARBA00022679"/>
    </source>
</evidence>
<evidence type="ECO:0000256" key="23">
    <source>
        <dbReference type="ARBA" id="ARBA00022908"/>
    </source>
</evidence>
<dbReference type="GO" id="GO:0005524">
    <property type="term" value="F:ATP binding"/>
    <property type="evidence" value="ECO:0007669"/>
    <property type="project" value="UniProtKB-KW"/>
</dbReference>
<dbReference type="InterPro" id="IPR000477">
    <property type="entry name" value="RT_dom"/>
</dbReference>
<dbReference type="SUPFAM" id="SSF53098">
    <property type="entry name" value="Ribonuclease H-like"/>
    <property type="match status" value="1"/>
</dbReference>
<dbReference type="GO" id="GO:0003723">
    <property type="term" value="F:RNA binding"/>
    <property type="evidence" value="ECO:0007669"/>
    <property type="project" value="UniProtKB-KW"/>
</dbReference>
<keyword evidence="30" id="KW-0511">Multifunctional enzyme</keyword>
<feature type="domain" description="Peptidase A2" evidence="40">
    <location>
        <begin position="320"/>
        <end position="355"/>
    </location>
</feature>
<keyword evidence="15" id="KW-0688">Ribosomal frameshifting</keyword>
<dbReference type="GO" id="GO:0005737">
    <property type="term" value="C:cytoplasm"/>
    <property type="evidence" value="ECO:0007669"/>
    <property type="project" value="UniProtKB-SubCell"/>
</dbReference>
<evidence type="ECO:0000256" key="7">
    <source>
        <dbReference type="ARBA" id="ARBA00022612"/>
    </source>
</evidence>
<dbReference type="Gene3D" id="2.40.70.10">
    <property type="entry name" value="Acid Proteases"/>
    <property type="match status" value="1"/>
</dbReference>
<dbReference type="Pfam" id="PF00078">
    <property type="entry name" value="RVT_1"/>
    <property type="match status" value="1"/>
</dbReference>
<dbReference type="InterPro" id="IPR021109">
    <property type="entry name" value="Peptidase_aspartic_dom_sf"/>
</dbReference>
<comment type="function">
    <text evidence="31">Reverse transcriptase/ribonuclease H (RT) is a multifunctional enzyme that catalyzes the conversion of the retro-elements RNA genome into dsDNA within the VLP. The enzyme displays a DNA polymerase activity that can copy either DNA or RNA templates, and a ribonuclease H (RNase H) activity that cleaves the RNA strand of RNA-DNA heteroduplexes during plus-strand synthesis and hydrolyzes RNA primers. The conversion leads to a linear dsDNA copy of the retrotransposon that includes long terminal repeats (LTRs) at both ends.</text>
</comment>
<evidence type="ECO:0000256" key="35">
    <source>
        <dbReference type="ARBA" id="ARBA00063849"/>
    </source>
</evidence>
<dbReference type="EC" id="2.7.7.49" evidence="5"/>
<dbReference type="GO" id="GO:0003677">
    <property type="term" value="F:DNA binding"/>
    <property type="evidence" value="ECO:0007669"/>
    <property type="project" value="UniProtKB-KW"/>
</dbReference>
<organism evidence="43">
    <name type="scientific">Rhipicephalus pulchellus</name>
    <name type="common">Yellow backed tick</name>
    <name type="synonym">Dermacentor pulchellus</name>
    <dbReference type="NCBI Taxonomy" id="72859"/>
    <lineage>
        <taxon>Eukaryota</taxon>
        <taxon>Metazoa</taxon>
        <taxon>Ecdysozoa</taxon>
        <taxon>Arthropoda</taxon>
        <taxon>Chelicerata</taxon>
        <taxon>Arachnida</taxon>
        <taxon>Acari</taxon>
        <taxon>Parasitiformes</taxon>
        <taxon>Ixodida</taxon>
        <taxon>Ixodoidea</taxon>
        <taxon>Ixodidae</taxon>
        <taxon>Rhipicephalinae</taxon>
        <taxon>Rhipicephalus</taxon>
        <taxon>Rhipicephalus</taxon>
    </lineage>
</organism>
<dbReference type="GO" id="GO:0004523">
    <property type="term" value="F:RNA-DNA hybrid ribonuclease activity"/>
    <property type="evidence" value="ECO:0007669"/>
    <property type="project" value="UniProtKB-EC"/>
</dbReference>
<keyword evidence="11" id="KW-0540">Nuclease</keyword>
<evidence type="ECO:0000256" key="17">
    <source>
        <dbReference type="ARBA" id="ARBA00022771"/>
    </source>
</evidence>
<dbReference type="PROSITE" id="PS50158">
    <property type="entry name" value="ZF_CCHC"/>
    <property type="match status" value="1"/>
</dbReference>
<dbReference type="GO" id="GO:0015074">
    <property type="term" value="P:DNA integration"/>
    <property type="evidence" value="ECO:0007669"/>
    <property type="project" value="UniProtKB-KW"/>
</dbReference>
<evidence type="ECO:0000313" key="43">
    <source>
        <dbReference type="EMBL" id="JAA64644.1"/>
    </source>
</evidence>
<dbReference type="InterPro" id="IPR001995">
    <property type="entry name" value="Peptidase_A2_cat"/>
</dbReference>
<dbReference type="InterPro" id="IPR036397">
    <property type="entry name" value="RNaseH_sf"/>
</dbReference>
<sequence length="1319" mass="148241">MSAGVIAAPVWDSSNLASQIASPPRDAVHAPLDFASGTTTDATSVSSPQARRNPSPMVASELSAVMEAIATLTKRFEDATVSFSAACARTALPSPSLAEIPEFSGIDQEPTVWLHEINSLARRHAWTDDVKLSLAESRLRDSAKAWHQYDGCKYNTWSDWTTAFVSAFHPLPSAYDDHFMRMRSRRQAPSEDVRQYVYDKLKLLDKCGITWISPAARQYVIDGLVDSTHAAILSSQSPEPSPQVFAQKAAELQQNSRRRLSFDTLQTDRSTPPSTRHGCFKCGRIGHNAKECRQPLQTRMHYQAGQIPRMSVHVEGIGDLSALVDTGAERTALHRRHAPDTIRPWTQPPLCGLGGSAMPVGMLDISVRTSAGTKVLPAIPVFDDLPADMILGADFLLSDDIQLTIHRGRVELRPSTAGTTATTLPPPTGEQSTLPTLSSILARHQPVFANNTAELPGTNLLLHRIPTGDHPPICVPLRRYAEREREVIAEQVDEMLAAGIIRPSSSPWAAPVVLVRKKNGSLRFCVDYRQLNKCTTPDSYPLPRIDDAVDTVRHCKFFSSLDLRAGYWQINVAEEDKCKTAFRTPSGLYEFNRMPFGLRTAPSTFQRAMNSVLGPLKNQACVVYLDDILVVGKTEDEHLRNLDEVLHRLYEAGFRLNREKCQFGLSKISYLGHYISPVGIQPLPERIAAVSEYPTPTCLKQVQSFMGMASYLRRFIPHFASIAAPLSGLLKKDARFEWGVLQENAFQTIKQKLTCCPILSHFNEDWTTEVHTDASQVGLGAVLVQRDPDGLEHVVAYASRKLSDTERHYHSNELECLAVVWSVDDKFRHYLFGRKFTVVTDNTAIAWMFSKQQLKHKFARWIITLQEYDFDVRHRAGGLNNIADALSRNPLDCVQQTRQNHIFFAQMDISRAQQEDKDLATIIASIADKGNDTIFVMRNAALYRRHWQKDRSEERYLLVIPKSYRSEILRAIHDSPEGGHTGQRATLRKLQERFWWPKMQSSVRSYVASCKTCQKFKRSPGCPPGLLTPIRIPETIFHTVGVDYMGPLPTTTAGNRYVIVAVDYLSKYVEVEAVPSLASTYLIDFLKHRFEWRHGLPKKLISDRATTFRCRELKKYLCTAGVQHHYASAFHPQANGLTERTNQSIQARLAPYTRVEKRGKADWDVHLPSAAFAVNTALQTSTGETPYEIVYGKLPQLKAVLSLDAPIIVTRSDDRKSACQKIRTRAIEKATHAQENQKRYYDRRRRPAPVYNIGDEVWVQRSGNGPGKKLLAKFDGPFIITERVGENTWRASTSDANFTLDKRKKNNFAVHVSRLKKTV</sequence>
<feature type="region of interest" description="Disordered" evidence="38">
    <location>
        <begin position="38"/>
        <end position="57"/>
    </location>
</feature>
<keyword evidence="21" id="KW-0460">Magnesium</keyword>
<dbReference type="GO" id="GO:0003887">
    <property type="term" value="F:DNA-directed DNA polymerase activity"/>
    <property type="evidence" value="ECO:0007669"/>
    <property type="project" value="UniProtKB-KW"/>
</dbReference>
<evidence type="ECO:0000259" key="39">
    <source>
        <dbReference type="PROSITE" id="PS50158"/>
    </source>
</evidence>
<evidence type="ECO:0000256" key="12">
    <source>
        <dbReference type="ARBA" id="ARBA00022723"/>
    </source>
</evidence>
<keyword evidence="17 37" id="KW-0863">Zinc-finger</keyword>
<evidence type="ECO:0000256" key="30">
    <source>
        <dbReference type="ARBA" id="ARBA00023268"/>
    </source>
</evidence>
<evidence type="ECO:0000256" key="26">
    <source>
        <dbReference type="ARBA" id="ARBA00023113"/>
    </source>
</evidence>
<proteinExistence type="evidence at transcript level"/>
<dbReference type="FunFam" id="1.10.340.70:FF:000001">
    <property type="entry name" value="Retrovirus-related Pol polyprotein from transposon gypsy-like Protein"/>
    <property type="match status" value="1"/>
</dbReference>
<dbReference type="GO" id="GO:0006310">
    <property type="term" value="P:DNA recombination"/>
    <property type="evidence" value="ECO:0007669"/>
    <property type="project" value="UniProtKB-KW"/>
</dbReference>
<feature type="region of interest" description="Disordered" evidence="38">
    <location>
        <begin position="256"/>
        <end position="275"/>
    </location>
</feature>
<dbReference type="SUPFAM" id="SSF50630">
    <property type="entry name" value="Acid proteases"/>
    <property type="match status" value="1"/>
</dbReference>
<feature type="domain" description="CCHC-type" evidence="39">
    <location>
        <begin position="279"/>
        <end position="294"/>
    </location>
</feature>
<evidence type="ECO:0000256" key="25">
    <source>
        <dbReference type="ARBA" id="ARBA00022932"/>
    </source>
</evidence>
<dbReference type="GO" id="GO:0042575">
    <property type="term" value="C:DNA polymerase complex"/>
    <property type="evidence" value="ECO:0007669"/>
    <property type="project" value="UniProtKB-ARBA"/>
</dbReference>
<comment type="subunit">
    <text evidence="35">The protease is a homodimer, whose active site consists of two apposed aspartic acid residues.</text>
</comment>